<dbReference type="RefSeq" id="WP_039299315.1">
    <property type="nucleotide sequence ID" value="NZ_JAODTE010000001.1"/>
</dbReference>
<dbReference type="Pfam" id="PF02424">
    <property type="entry name" value="ApbE"/>
    <property type="match status" value="1"/>
</dbReference>
<dbReference type="Proteomes" id="UP000032869">
    <property type="component" value="Unassembled WGS sequence"/>
</dbReference>
<evidence type="ECO:0000256" key="1">
    <source>
        <dbReference type="ARBA" id="ARBA00001946"/>
    </source>
</evidence>
<evidence type="ECO:0000256" key="2">
    <source>
        <dbReference type="ARBA" id="ARBA00008282"/>
    </source>
</evidence>
<evidence type="ECO:0000256" key="10">
    <source>
        <dbReference type="ARBA" id="ARBA00031306"/>
    </source>
</evidence>
<comment type="catalytic activity">
    <reaction evidence="11 12">
        <text>L-threonyl-[protein] + FAD = FMN-L-threonyl-[protein] + AMP + H(+)</text>
        <dbReference type="Rhea" id="RHEA:36847"/>
        <dbReference type="Rhea" id="RHEA-COMP:11060"/>
        <dbReference type="Rhea" id="RHEA-COMP:11061"/>
        <dbReference type="ChEBI" id="CHEBI:15378"/>
        <dbReference type="ChEBI" id="CHEBI:30013"/>
        <dbReference type="ChEBI" id="CHEBI:57692"/>
        <dbReference type="ChEBI" id="CHEBI:74257"/>
        <dbReference type="ChEBI" id="CHEBI:456215"/>
        <dbReference type="EC" id="2.7.1.180"/>
    </reaction>
</comment>
<protein>
    <recommendedName>
        <fullName evidence="4 12">FAD:protein FMN transferase</fullName>
        <ecNumber evidence="3 12">2.7.1.180</ecNumber>
    </recommendedName>
    <alternativeName>
        <fullName evidence="10 12">Flavin transferase</fullName>
    </alternativeName>
</protein>
<comment type="caution">
    <text evidence="13">The sequence shown here is derived from an EMBL/GenBank/DDBJ whole genome shotgun (WGS) entry which is preliminary data.</text>
</comment>
<dbReference type="Gene3D" id="3.10.520.10">
    <property type="entry name" value="ApbE-like domains"/>
    <property type="match status" value="1"/>
</dbReference>
<dbReference type="SUPFAM" id="SSF143631">
    <property type="entry name" value="ApbE-like"/>
    <property type="match status" value="1"/>
</dbReference>
<sequence length="327" mass="36095">MPSVDDAYVYSAHLMGSPILLKLFVHNETAVRQVFQRIKQLEDVLTVNRAQSEVMSINHAAGKDYVPVSPVVFELIKRAKAVSLIENSGFNVAIGPVVKLWKIGFSGCTVPDEGSIHRALAVTHPECILLREQDCAVLLAKAGMEIDLGAIAKGYIADIVRDVLRQHAIQDALINLGGNVLAIGSALADEQGLWRVGLQKPFADRDSLLGVIKVKNKSVVTSGVYERFFTVDDDIYHHILDPKTGYPLDNELHSVTIISNDSLDGDIYTTLLYGMGVRAGIEFLQHQLDIEAIFVTKNKEIVFSSQRHYTFELLDKDYSVHVAEDVA</sequence>
<keyword evidence="5 12" id="KW-0285">Flavoprotein</keyword>
<evidence type="ECO:0000256" key="5">
    <source>
        <dbReference type="ARBA" id="ARBA00022630"/>
    </source>
</evidence>
<evidence type="ECO:0000256" key="3">
    <source>
        <dbReference type="ARBA" id="ARBA00011955"/>
    </source>
</evidence>
<keyword evidence="9 12" id="KW-0460">Magnesium</keyword>
<evidence type="ECO:0000256" key="9">
    <source>
        <dbReference type="ARBA" id="ARBA00022842"/>
    </source>
</evidence>
<keyword evidence="14" id="KW-1185">Reference proteome</keyword>
<reference evidence="13 14" key="1">
    <citation type="submission" date="2014-08" db="EMBL/GenBank/DDBJ databases">
        <title>Genome sequences of NCPPB Pectobacterium isolates.</title>
        <authorList>
            <person name="Glover R.H."/>
            <person name="Sapp M."/>
            <person name="Elphinstone J."/>
        </authorList>
    </citation>
    <scope>NUCLEOTIDE SEQUENCE [LARGE SCALE GENOMIC DNA]</scope>
    <source>
        <strain evidence="13 14">NCPPB 2793</strain>
    </source>
</reference>
<keyword evidence="7 12" id="KW-0479">Metal-binding</keyword>
<evidence type="ECO:0000256" key="7">
    <source>
        <dbReference type="ARBA" id="ARBA00022723"/>
    </source>
</evidence>
<evidence type="ECO:0000256" key="6">
    <source>
        <dbReference type="ARBA" id="ARBA00022679"/>
    </source>
</evidence>
<keyword evidence="6 12" id="KW-0808">Transferase</keyword>
<dbReference type="EMBL" id="JQHL01000001">
    <property type="protein sequence ID" value="KFX22021.1"/>
    <property type="molecule type" value="Genomic_DNA"/>
</dbReference>
<keyword evidence="8 12" id="KW-0274">FAD</keyword>
<dbReference type="InterPro" id="IPR024932">
    <property type="entry name" value="ApbE"/>
</dbReference>
<evidence type="ECO:0000313" key="13">
    <source>
        <dbReference type="EMBL" id="KFX22021.1"/>
    </source>
</evidence>
<proteinExistence type="inferred from homology"/>
<accession>A0ABR4V3B1</accession>
<dbReference type="PANTHER" id="PTHR30040:SF2">
    <property type="entry name" value="FAD:PROTEIN FMN TRANSFERASE"/>
    <property type="match status" value="1"/>
</dbReference>
<dbReference type="PANTHER" id="PTHR30040">
    <property type="entry name" value="THIAMINE BIOSYNTHESIS LIPOPROTEIN APBE"/>
    <property type="match status" value="1"/>
</dbReference>
<evidence type="ECO:0000313" key="14">
    <source>
        <dbReference type="Proteomes" id="UP000032869"/>
    </source>
</evidence>
<evidence type="ECO:0000256" key="11">
    <source>
        <dbReference type="ARBA" id="ARBA00048540"/>
    </source>
</evidence>
<dbReference type="EC" id="2.7.1.180" evidence="3 12"/>
<comment type="cofactor">
    <cofactor evidence="1">
        <name>Mg(2+)</name>
        <dbReference type="ChEBI" id="CHEBI:18420"/>
    </cofactor>
</comment>
<evidence type="ECO:0000256" key="8">
    <source>
        <dbReference type="ARBA" id="ARBA00022827"/>
    </source>
</evidence>
<evidence type="ECO:0000256" key="4">
    <source>
        <dbReference type="ARBA" id="ARBA00016337"/>
    </source>
</evidence>
<organism evidence="13 14">
    <name type="scientific">Pectobacterium betavasculorum</name>
    <dbReference type="NCBI Taxonomy" id="55207"/>
    <lineage>
        <taxon>Bacteria</taxon>
        <taxon>Pseudomonadati</taxon>
        <taxon>Pseudomonadota</taxon>
        <taxon>Gammaproteobacteria</taxon>
        <taxon>Enterobacterales</taxon>
        <taxon>Pectobacteriaceae</taxon>
        <taxon>Pectobacterium</taxon>
    </lineage>
</organism>
<evidence type="ECO:0000256" key="12">
    <source>
        <dbReference type="PIRNR" id="PIRNR006268"/>
    </source>
</evidence>
<dbReference type="InterPro" id="IPR003374">
    <property type="entry name" value="ApbE-like_sf"/>
</dbReference>
<gene>
    <name evidence="13" type="ORF">JV35_02355</name>
</gene>
<comment type="similarity">
    <text evidence="2 12">Belongs to the ApbE family.</text>
</comment>
<dbReference type="PIRSF" id="PIRSF006268">
    <property type="entry name" value="ApbE"/>
    <property type="match status" value="1"/>
</dbReference>
<name>A0ABR4V3B1_9GAMM</name>